<keyword evidence="7 11" id="KW-0547">Nucleotide-binding</keyword>
<dbReference type="Gene3D" id="3.40.1050.10">
    <property type="entry name" value="Carbonic anhydrase"/>
    <property type="match status" value="1"/>
</dbReference>
<evidence type="ECO:0000256" key="5">
    <source>
        <dbReference type="ARBA" id="ARBA00022679"/>
    </source>
</evidence>
<evidence type="ECO:0000256" key="11">
    <source>
        <dbReference type="HAMAP-Rule" id="MF_00244"/>
    </source>
</evidence>
<accession>C6SCC7</accession>
<evidence type="ECO:0000256" key="10">
    <source>
        <dbReference type="ARBA" id="ARBA00048721"/>
    </source>
</evidence>
<evidence type="ECO:0000256" key="9">
    <source>
        <dbReference type="ARBA" id="ARBA00023027"/>
    </source>
</evidence>
<dbReference type="FunFam" id="3.40.50.620:FF:000254">
    <property type="entry name" value="Probable nicotinate-nucleotide adenylyltransferase"/>
    <property type="match status" value="1"/>
</dbReference>
<evidence type="ECO:0000256" key="3">
    <source>
        <dbReference type="ARBA" id="ARBA00009014"/>
    </source>
</evidence>
<dbReference type="NCBIfam" id="NF000840">
    <property type="entry name" value="PRK00071.1-3"/>
    <property type="match status" value="1"/>
</dbReference>
<proteinExistence type="inferred from homology"/>
<dbReference type="GO" id="GO:0008270">
    <property type="term" value="F:zinc ion binding"/>
    <property type="evidence" value="ECO:0007669"/>
    <property type="project" value="InterPro"/>
</dbReference>
<dbReference type="Gene3D" id="3.40.50.620">
    <property type="entry name" value="HUPs"/>
    <property type="match status" value="1"/>
</dbReference>
<dbReference type="InterPro" id="IPR014729">
    <property type="entry name" value="Rossmann-like_a/b/a_fold"/>
</dbReference>
<evidence type="ECO:0000256" key="4">
    <source>
        <dbReference type="ARBA" id="ARBA00022642"/>
    </source>
</evidence>
<dbReference type="GO" id="GO:0009435">
    <property type="term" value="P:NAD+ biosynthetic process"/>
    <property type="evidence" value="ECO:0007669"/>
    <property type="project" value="UniProtKB-UniRule"/>
</dbReference>
<evidence type="ECO:0000256" key="6">
    <source>
        <dbReference type="ARBA" id="ARBA00022695"/>
    </source>
</evidence>
<dbReference type="InterPro" id="IPR036874">
    <property type="entry name" value="Carbonic_anhydrase_sf"/>
</dbReference>
<evidence type="ECO:0000256" key="1">
    <source>
        <dbReference type="ARBA" id="ARBA00002324"/>
    </source>
</evidence>
<evidence type="ECO:0000313" key="13">
    <source>
        <dbReference type="EMBL" id="CBA05873.1"/>
    </source>
</evidence>
<comment type="function">
    <text evidence="1 11">Catalyzes the reversible adenylation of nicotinate mononucleotide (NaMN) to nicotinic acid adenine dinucleotide (NaAD).</text>
</comment>
<dbReference type="HAMAP" id="MF_00244">
    <property type="entry name" value="NaMN_adenylyltr"/>
    <property type="match status" value="1"/>
</dbReference>
<dbReference type="NCBIfam" id="TIGR00482">
    <property type="entry name" value="nicotinate (nicotinamide) nucleotide adenylyltransferase"/>
    <property type="match status" value="1"/>
</dbReference>
<feature type="domain" description="Cytidyltransferase-like" evidence="12">
    <location>
        <begin position="101"/>
        <end position="269"/>
    </location>
</feature>
<name>C6SCC7_NEIME</name>
<organism evidence="13">
    <name type="scientific">Neisseria meningitidis alpha153</name>
    <dbReference type="NCBI Taxonomy" id="663926"/>
    <lineage>
        <taxon>Bacteria</taxon>
        <taxon>Pseudomonadati</taxon>
        <taxon>Pseudomonadota</taxon>
        <taxon>Betaproteobacteria</taxon>
        <taxon>Neisseriales</taxon>
        <taxon>Neisseriaceae</taxon>
        <taxon>Neisseria</taxon>
    </lineage>
</organism>
<dbReference type="PANTHER" id="PTHR39321:SF3">
    <property type="entry name" value="PHOSPHOPANTETHEINE ADENYLYLTRANSFERASE"/>
    <property type="match status" value="1"/>
</dbReference>
<dbReference type="NCBIfam" id="TIGR00125">
    <property type="entry name" value="cyt_tran_rel"/>
    <property type="match status" value="1"/>
</dbReference>
<evidence type="ECO:0000259" key="12">
    <source>
        <dbReference type="Pfam" id="PF01467"/>
    </source>
</evidence>
<keyword evidence="9 11" id="KW-0520">NAD</keyword>
<dbReference type="PANTHER" id="PTHR39321">
    <property type="entry name" value="NICOTINATE-NUCLEOTIDE ADENYLYLTRANSFERASE-RELATED"/>
    <property type="match status" value="1"/>
</dbReference>
<keyword evidence="4 11" id="KW-0662">Pyridine nucleotide biosynthesis</keyword>
<dbReference type="InterPro" id="IPR005248">
    <property type="entry name" value="NadD/NMNAT"/>
</dbReference>
<sequence length="296" mass="32992">MPKNSSGASGESRIPEDRIETLRYAGVDLDGWLTGFDNVEDSVRHTVELIRRHPLMPRHIAVHGLVIHPRYRQTDAGCGRQCFRRHGLIGRNGNIMKKIGLFGGTFDPIHNGHLHIARAFADEIGLDAVVFLPTGGPYHKDAASASAADRLAMVELATAEDARFAVSDCDIVREGATYTFDTVQIFRQQFPSAQLWWLMGSDSLMKLHTWKKWQMLVRETNIAVAMRQGDSLHQTPRELHAWLGKSLQDGSVRILSAPMHNVSSTEIRRNLAGQGVSDGIPPAAARYIREHGLYEK</sequence>
<dbReference type="SUPFAM" id="SSF53056">
    <property type="entry name" value="beta-carbonic anhydrase, cab"/>
    <property type="match status" value="1"/>
</dbReference>
<comment type="similarity">
    <text evidence="3 11">Belongs to the NadD family.</text>
</comment>
<comment type="catalytic activity">
    <reaction evidence="10 11">
        <text>nicotinate beta-D-ribonucleotide + ATP + H(+) = deamido-NAD(+) + diphosphate</text>
        <dbReference type="Rhea" id="RHEA:22860"/>
        <dbReference type="ChEBI" id="CHEBI:15378"/>
        <dbReference type="ChEBI" id="CHEBI:30616"/>
        <dbReference type="ChEBI" id="CHEBI:33019"/>
        <dbReference type="ChEBI" id="CHEBI:57502"/>
        <dbReference type="ChEBI" id="CHEBI:58437"/>
        <dbReference type="EC" id="2.7.7.18"/>
    </reaction>
</comment>
<reference evidence="13" key="1">
    <citation type="journal article" date="2008" name="Proc. Natl. Acad. Sci. U.S.A.">
        <title>Whole-genome comparison of disease and carriage strains provides insights into virulence evolution in Neisseria meningitidis.</title>
        <authorList>
            <person name="Schoen C."/>
            <person name="Blom J."/>
            <person name="Claus H."/>
            <person name="Schramm-Glueck A."/>
            <person name="Brandt P."/>
            <person name="Mueller T."/>
            <person name="Goesmann A."/>
            <person name="Joseph B."/>
            <person name="Konietzny S."/>
            <person name="Kurzai O."/>
            <person name="Schmitt C."/>
            <person name="Friedrich T."/>
            <person name="Linke B."/>
            <person name="Vogel U."/>
            <person name="Frosch M."/>
        </authorList>
    </citation>
    <scope>NUCLEOTIDE SEQUENCE</scope>
    <source>
        <strain evidence="13">Alpha153</strain>
    </source>
</reference>
<keyword evidence="6 11" id="KW-0548">Nucleotidyltransferase</keyword>
<dbReference type="EMBL" id="AM889137">
    <property type="protein sequence ID" value="CBA05873.1"/>
    <property type="molecule type" value="Genomic_DNA"/>
</dbReference>
<dbReference type="UniPathway" id="UPA00253">
    <property type="reaction ID" value="UER00332"/>
</dbReference>
<evidence type="ECO:0000256" key="8">
    <source>
        <dbReference type="ARBA" id="ARBA00022840"/>
    </source>
</evidence>
<dbReference type="AlphaFoldDB" id="C6SCC7"/>
<protein>
    <recommendedName>
        <fullName evidence="11">Probable nicotinate-nucleotide adenylyltransferase</fullName>
        <ecNumber evidence="11">2.7.7.18</ecNumber>
    </recommendedName>
    <alternativeName>
        <fullName evidence="11">Deamido-NAD(+) diphosphorylase</fullName>
    </alternativeName>
    <alternativeName>
        <fullName evidence="11">Deamido-NAD(+) pyrophosphorylase</fullName>
    </alternativeName>
    <alternativeName>
        <fullName evidence="11">Nicotinate mononucleotide adenylyltransferase</fullName>
        <shortName evidence="11">NaMN adenylyltransferase</shortName>
    </alternativeName>
</protein>
<keyword evidence="5 11" id="KW-0808">Transferase</keyword>
<keyword evidence="8 11" id="KW-0067">ATP-binding</keyword>
<comment type="pathway">
    <text evidence="2 11">Cofactor biosynthesis; NAD(+) biosynthesis; deamido-NAD(+) from nicotinate D-ribonucleotide: step 1/1.</text>
</comment>
<dbReference type="EC" id="2.7.7.18" evidence="11"/>
<dbReference type="GO" id="GO:0005524">
    <property type="term" value="F:ATP binding"/>
    <property type="evidence" value="ECO:0007669"/>
    <property type="project" value="UniProtKB-KW"/>
</dbReference>
<dbReference type="CDD" id="cd02165">
    <property type="entry name" value="NMNAT"/>
    <property type="match status" value="1"/>
</dbReference>
<dbReference type="GO" id="GO:0004515">
    <property type="term" value="F:nicotinate-nucleotide adenylyltransferase activity"/>
    <property type="evidence" value="ECO:0007669"/>
    <property type="project" value="UniProtKB-UniRule"/>
</dbReference>
<dbReference type="GO" id="GO:0004089">
    <property type="term" value="F:carbonate dehydratase activity"/>
    <property type="evidence" value="ECO:0007669"/>
    <property type="project" value="InterPro"/>
</dbReference>
<evidence type="ECO:0000256" key="2">
    <source>
        <dbReference type="ARBA" id="ARBA00005019"/>
    </source>
</evidence>
<dbReference type="InterPro" id="IPR004821">
    <property type="entry name" value="Cyt_trans-like"/>
</dbReference>
<evidence type="ECO:0000256" key="7">
    <source>
        <dbReference type="ARBA" id="ARBA00022741"/>
    </source>
</evidence>
<dbReference type="Pfam" id="PF01467">
    <property type="entry name" value="CTP_transf_like"/>
    <property type="match status" value="1"/>
</dbReference>
<dbReference type="SUPFAM" id="SSF52374">
    <property type="entry name" value="Nucleotidylyl transferase"/>
    <property type="match status" value="1"/>
</dbReference>
<gene>
    <name evidence="11 13" type="primary">nadD</name>
    <name evidence="13" type="ORF">NME_0943</name>
</gene>